<keyword evidence="2" id="KW-1185">Reference proteome</keyword>
<proteinExistence type="predicted"/>
<comment type="caution">
    <text evidence="1">The sequence shown here is derived from an EMBL/GenBank/DDBJ whole genome shotgun (WGS) entry which is preliminary data.</text>
</comment>
<organism evidence="1 2">
    <name type="scientific">Melia azedarach</name>
    <name type="common">Chinaberry tree</name>
    <dbReference type="NCBI Taxonomy" id="155640"/>
    <lineage>
        <taxon>Eukaryota</taxon>
        <taxon>Viridiplantae</taxon>
        <taxon>Streptophyta</taxon>
        <taxon>Embryophyta</taxon>
        <taxon>Tracheophyta</taxon>
        <taxon>Spermatophyta</taxon>
        <taxon>Magnoliopsida</taxon>
        <taxon>eudicotyledons</taxon>
        <taxon>Gunneridae</taxon>
        <taxon>Pentapetalae</taxon>
        <taxon>rosids</taxon>
        <taxon>malvids</taxon>
        <taxon>Sapindales</taxon>
        <taxon>Meliaceae</taxon>
        <taxon>Melia</taxon>
    </lineage>
</organism>
<accession>A0ACC1X2A2</accession>
<sequence length="965" mass="107830">MASSSGDQFVILTCTNLNPIELDAGKDKEILISTENIQSWDLDTILHHQTVKIHAYRDRLIEQSSYFHGLLSGSFSESSSDSVSVQWDLPTFMNILKCIYGWPLDVTSNNFLSLFEGALYYGVEMLIVKCRTWFSEVSLSKDSEPQKVQLEDLIHIWNFGLEHASDFVPELCARYLARNFMWATSHKYFVKIPYNLLLDSIRHPCLTVESEMHLSDALLIWIDTNTEQLDCSNWIEDDLTVILKEIRIGMLPLWFAAGKRRPSYFSKLADESVNSIVRLVKIPPSSLINVLEDVELKCLRIRLTEYSEKVNLCGCPQMTAAILLLSVLDSSDLLDPTSWKILECLDKDQCRIPSSLLPTLSFEAVHEVDISKCPALHLDSAIECFSKSFPLLRTIKAAYLLNFRTTTLCKLVQKCPLLCEVDLTVDPSPLIPTKISVVSSSSSLMPPVSNKSIVGNSSLYVTSVYHPGPSLSNITKLTLEGRNDLCDSDLEFISKYCVSLVYLNLKGCISVTDVCVSNLIRRCIKLHSIIVCDTYFGVNSVRALCSEFPDGNSSASHGKRHFDSLASNLQTLHMSCCHGVDETMLLELMSQARMLKSLCLSGTQLGDNALYNFSGSSLEMLDVSNTMISGASLAHIVRGNTGLKYLNARGCKNLFQQQSNTSGIDFSSSFPCEEIFVELGRTCKLEEIALGWGFSHLSLETLKPAITSLRTITVGLGGSLSEDSLRLLPTTCPMLESIVLHFQVISDSIMISLLASLRRLRAFALCYCLGDLSISSFKLSVPNLRKLKLERVTPWMTNYDLVTLTQNCANLVELSLLGCTRLNSDSQLIISQGWPGLISLHLEECGDITTHGVTSLFNCIAIETLLLRHNGPGIHKTFILDAASKMPMLRQVSLDLCDASDGELEIPDYVDRYFLRTVKIARCKSRRCILNHNLSEAHRQRVHKESLVLVWNSKNLIRTVVKERL</sequence>
<protein>
    <submittedName>
        <fullName evidence="1">BTB/POZ domain-containing protein FBL11</fullName>
    </submittedName>
</protein>
<dbReference type="Proteomes" id="UP001164539">
    <property type="component" value="Chromosome 12"/>
</dbReference>
<evidence type="ECO:0000313" key="2">
    <source>
        <dbReference type="Proteomes" id="UP001164539"/>
    </source>
</evidence>
<dbReference type="EMBL" id="CM051405">
    <property type="protein sequence ID" value="KAJ4705163.1"/>
    <property type="molecule type" value="Genomic_DNA"/>
</dbReference>
<evidence type="ECO:0000313" key="1">
    <source>
        <dbReference type="EMBL" id="KAJ4705163.1"/>
    </source>
</evidence>
<name>A0ACC1X2A2_MELAZ</name>
<reference evidence="1 2" key="1">
    <citation type="journal article" date="2023" name="Science">
        <title>Complex scaffold remodeling in plant triterpene biosynthesis.</title>
        <authorList>
            <person name="De La Pena R."/>
            <person name="Hodgson H."/>
            <person name="Liu J.C."/>
            <person name="Stephenson M.J."/>
            <person name="Martin A.C."/>
            <person name="Owen C."/>
            <person name="Harkess A."/>
            <person name="Leebens-Mack J."/>
            <person name="Jimenez L.E."/>
            <person name="Osbourn A."/>
            <person name="Sattely E.S."/>
        </authorList>
    </citation>
    <scope>NUCLEOTIDE SEQUENCE [LARGE SCALE GENOMIC DNA]</scope>
    <source>
        <strain evidence="2">cv. JPN11</strain>
        <tissue evidence="1">Leaf</tissue>
    </source>
</reference>
<gene>
    <name evidence="1" type="ORF">OWV82_021979</name>
</gene>